<keyword evidence="2" id="KW-1185">Reference proteome</keyword>
<comment type="caution">
    <text evidence="1">The sequence shown here is derived from an EMBL/GenBank/DDBJ whole genome shotgun (WGS) entry which is preliminary data.</text>
</comment>
<name>A0A8H5UHP4_9HYPO</name>
<dbReference type="Proteomes" id="UP000562682">
    <property type="component" value="Unassembled WGS sequence"/>
</dbReference>
<proteinExistence type="predicted"/>
<dbReference type="EMBL" id="JAAOAK010000110">
    <property type="protein sequence ID" value="KAF5689031.1"/>
    <property type="molecule type" value="Genomic_DNA"/>
</dbReference>
<evidence type="ECO:0000313" key="1">
    <source>
        <dbReference type="EMBL" id="KAF5689031.1"/>
    </source>
</evidence>
<evidence type="ECO:0000313" key="2">
    <source>
        <dbReference type="Proteomes" id="UP000562682"/>
    </source>
</evidence>
<reference evidence="1 2" key="1">
    <citation type="submission" date="2020-05" db="EMBL/GenBank/DDBJ databases">
        <title>Identification and distribution of gene clusters putatively required for synthesis of sphingolipid metabolism inhibitors in phylogenetically diverse species of the filamentous fungus Fusarium.</title>
        <authorList>
            <person name="Kim H.-S."/>
            <person name="Busman M."/>
            <person name="Brown D.W."/>
            <person name="Divon H."/>
            <person name="Uhlig S."/>
            <person name="Proctor R.H."/>
        </authorList>
    </citation>
    <scope>NUCLEOTIDE SEQUENCE [LARGE SCALE GENOMIC DNA]</scope>
    <source>
        <strain evidence="1 2">NRRL 25311</strain>
    </source>
</reference>
<accession>A0A8H5UHP4</accession>
<protein>
    <submittedName>
        <fullName evidence="1">Uncharacterized protein</fullName>
    </submittedName>
</protein>
<dbReference type="PANTHER" id="PTHR32387">
    <property type="entry name" value="WU:FJ29H11"/>
    <property type="match status" value="1"/>
</dbReference>
<gene>
    <name evidence="1" type="ORF">FDENT_4533</name>
</gene>
<dbReference type="PANTHER" id="PTHR32387:SF0">
    <property type="entry name" value="PROTEIN NO VEIN"/>
    <property type="match status" value="1"/>
</dbReference>
<sequence>MASAQEAEQIIQSLNGHGPLLGKHIKLSAKKLLYELLRYANGKTFANASATNESPFISFKIYSNKIVTNCNNDSLTKTDVEAICRPVNDEQIRGANFKTIITATKKAHIESGNFSFQFQHNTFDVNNGDMMRPIWVTPVETIPDNLTRFTLYLHDQGSKEDIQNIGKVIISQFESLQEECLLFLKDIQLMRVEFFDQDGKMHQSKYFRKHTVDEYRVSLEVSTVDEGKENTYTQLYHVTEESADDLSTNVMLAFPLTDGFKVQADTKEKKLFNLTPLQTSPLGFHIHSDFGFEDDQHSTVTTSADSLRIQDQVATAFFRAILQFCEHPTLRYYWPLFLTPRVRDLDPFWSGLDADIRSWIAQNPVLISRGVKHWRLISHLTILSADAQDNAGKPLLDDPINRPFLSSKYPAEVANTLKEYGLASLNSTQFLALLELHFKSPRLRLFMVGRTKEWHGALARLLSKLFVDEEQSERIKLLPLLQLRDGSLTSAASGSVYLPTTKNIDIPENLDLRVVSSFASRGLYTRALYQQLGVLQATVVQVRSLILDSFSYSKDLSLHDIKSYLRYLYLTHQSFNAEHAQPYQAVKIMTLEMTIERPWSSIVYLPGMDGPYTPQKLVGLGMFGLSHSLNFLHPEILKDAPNQSGLFHLSWKKWLCDCLGIRERFSLFRPKTLVEQETNGDISSISDEIDVLSEEYQYVFKHRPDRFLGFIQHLWAFDGPRLLKSPTLVSEIQGLPAQKLCAVDRSLNLQNTWVPLKELKDCVQHYMEYPDKFPFLKLEEEEKDMNVAIATKWSFLTKHFSVKWKNDMDFLLEILESIKHSCNTLSPWQMAKVIELYTAIMARFRESIGDEKERALEFFDDSGILYIDETGPTWTGLSSCLWNAPTDMVSAYSLRGFYEERVHDKQQMESLYEMFHVEMGIRDATVEDLVTELLLLRNEGCEDVTRVTNIYEYMDRKITALSEMRIAFDECGVILLKRDAGSIWLSASECFWSEAETTQLNSSLKGCYPDLKEFFLEKLGINLSAYDKLLDSSTCLRDTKRNLLSLMDETNGMVPEFPAQPILKAKVFPVSHPFRPGQPFKPNELCSVDTEFAIGDRERLNSILGSDIKMLDFNLIEVRRLQPLFRWLSIEDRYLSRCVTEKLDKVATLELRRWDLDTKAYHIARYGSCDDVCSLYKRLRTAKIVEVDYISMKLEIVQDGQIIQSDTTYHARAHISDCDDGLIIYVSTDGNDEQLFFFSVLPRKLQEWLMENPRRNPNGASFEVANALTSIFASDVSVLDGILEDQGIVQVPFENWGKGIRRTKIKVRLPEVDQRDPQILVIGRKGAILSGRRCKLI</sequence>
<organism evidence="1 2">
    <name type="scientific">Fusarium denticulatum</name>
    <dbReference type="NCBI Taxonomy" id="48507"/>
    <lineage>
        <taxon>Eukaryota</taxon>
        <taxon>Fungi</taxon>
        <taxon>Dikarya</taxon>
        <taxon>Ascomycota</taxon>
        <taxon>Pezizomycotina</taxon>
        <taxon>Sordariomycetes</taxon>
        <taxon>Hypocreomycetidae</taxon>
        <taxon>Hypocreales</taxon>
        <taxon>Nectriaceae</taxon>
        <taxon>Fusarium</taxon>
        <taxon>Fusarium fujikuroi species complex</taxon>
    </lineage>
</organism>
<dbReference type="InterPro" id="IPR052957">
    <property type="entry name" value="Auxin_embryo_med"/>
</dbReference>